<evidence type="ECO:0000313" key="5">
    <source>
        <dbReference type="Proteomes" id="UP000621454"/>
    </source>
</evidence>
<dbReference type="InterPro" id="IPR050697">
    <property type="entry name" value="Adenylyl/Guanylyl_Cyclase_3/4"/>
</dbReference>
<dbReference type="EMBL" id="BMGC01000008">
    <property type="protein sequence ID" value="GGB28286.1"/>
    <property type="molecule type" value="Genomic_DNA"/>
</dbReference>
<evidence type="ECO:0000259" key="3">
    <source>
        <dbReference type="PROSITE" id="PS50125"/>
    </source>
</evidence>
<feature type="region of interest" description="Disordered" evidence="2">
    <location>
        <begin position="1"/>
        <end position="44"/>
    </location>
</feature>
<comment type="caution">
    <text evidence="4">The sequence shown here is derived from an EMBL/GenBank/DDBJ whole genome shotgun (WGS) entry which is preliminary data.</text>
</comment>
<gene>
    <name evidence="4" type="ORF">GCM10011489_15600</name>
</gene>
<dbReference type="PANTHER" id="PTHR43081">
    <property type="entry name" value="ADENYLATE CYCLASE, TERMINAL-DIFFERENTIATION SPECIFIC-RELATED"/>
    <property type="match status" value="1"/>
</dbReference>
<name>A0A916T1X4_9ACTN</name>
<dbReference type="GO" id="GO:0035556">
    <property type="term" value="P:intracellular signal transduction"/>
    <property type="evidence" value="ECO:0007669"/>
    <property type="project" value="InterPro"/>
</dbReference>
<feature type="domain" description="Guanylate cyclase" evidence="3">
    <location>
        <begin position="187"/>
        <end position="295"/>
    </location>
</feature>
<accession>A0A916T1X4</accession>
<reference evidence="4" key="1">
    <citation type="journal article" date="2014" name="Int. J. Syst. Evol. Microbiol.">
        <title>Complete genome sequence of Corynebacterium casei LMG S-19264T (=DSM 44701T), isolated from a smear-ripened cheese.</title>
        <authorList>
            <consortium name="US DOE Joint Genome Institute (JGI-PGF)"/>
            <person name="Walter F."/>
            <person name="Albersmeier A."/>
            <person name="Kalinowski J."/>
            <person name="Ruckert C."/>
        </authorList>
    </citation>
    <scope>NUCLEOTIDE SEQUENCE</scope>
    <source>
        <strain evidence="4">CGMCC 1.12827</strain>
    </source>
</reference>
<evidence type="ECO:0000256" key="1">
    <source>
        <dbReference type="ARBA" id="ARBA00005381"/>
    </source>
</evidence>
<dbReference type="InterPro" id="IPR001054">
    <property type="entry name" value="A/G_cyclase"/>
</dbReference>
<sequence>MHSDSSATDAGTADSGTPDPSTPDSTPVATSSVSDALTDLFGGAERTRTREDILTEYGISNDHADRVWSAFGLPHDPTGGPVLTDAEFDALALFVMADRDVPGEEADERALQYEIATARTIGQTMSRLAEWEAVRLAQIARDPRFADRIPELARGFEIAQTMVWRRHLVAGLQNAMQNDRHGASETVVGFVDIVGYTSLTRRIDTGALTDLLDAFESNAHSIVTDAGGQVVKNLGDGILFTIDNPTAAGNAGLALTQLADDQTMPPVRVGLAYGPVVTRFGDVFGESVNIAARLAGAARAGSVLIDSELADALADDDTFFIKTIPTLSVNGYRRLHARVLQPNRRHSDSRR</sequence>
<dbReference type="PANTHER" id="PTHR43081:SF1">
    <property type="entry name" value="ADENYLATE CYCLASE, TERMINAL-DIFFERENTIATION SPECIFIC"/>
    <property type="match status" value="1"/>
</dbReference>
<feature type="compositionally biased region" description="Low complexity" evidence="2">
    <location>
        <begin position="12"/>
        <end position="36"/>
    </location>
</feature>
<evidence type="ECO:0000313" key="4">
    <source>
        <dbReference type="EMBL" id="GGB28286.1"/>
    </source>
</evidence>
<keyword evidence="5" id="KW-1185">Reference proteome</keyword>
<dbReference type="PROSITE" id="PS50125">
    <property type="entry name" value="GUANYLATE_CYCLASE_2"/>
    <property type="match status" value="1"/>
</dbReference>
<dbReference type="GO" id="GO:0009190">
    <property type="term" value="P:cyclic nucleotide biosynthetic process"/>
    <property type="evidence" value="ECO:0007669"/>
    <property type="project" value="InterPro"/>
</dbReference>
<dbReference type="SMART" id="SM00044">
    <property type="entry name" value="CYCc"/>
    <property type="match status" value="1"/>
</dbReference>
<dbReference type="Gene3D" id="3.30.70.1230">
    <property type="entry name" value="Nucleotide cyclase"/>
    <property type="match status" value="1"/>
</dbReference>
<dbReference type="InterPro" id="IPR029787">
    <property type="entry name" value="Nucleotide_cyclase"/>
</dbReference>
<organism evidence="4 5">
    <name type="scientific">Gordonia jinhuaensis</name>
    <dbReference type="NCBI Taxonomy" id="1517702"/>
    <lineage>
        <taxon>Bacteria</taxon>
        <taxon>Bacillati</taxon>
        <taxon>Actinomycetota</taxon>
        <taxon>Actinomycetes</taxon>
        <taxon>Mycobacteriales</taxon>
        <taxon>Gordoniaceae</taxon>
        <taxon>Gordonia</taxon>
    </lineage>
</organism>
<reference evidence="4" key="2">
    <citation type="submission" date="2020-09" db="EMBL/GenBank/DDBJ databases">
        <authorList>
            <person name="Sun Q."/>
            <person name="Zhou Y."/>
        </authorList>
    </citation>
    <scope>NUCLEOTIDE SEQUENCE</scope>
    <source>
        <strain evidence="4">CGMCC 1.12827</strain>
    </source>
</reference>
<dbReference type="SUPFAM" id="SSF55073">
    <property type="entry name" value="Nucleotide cyclase"/>
    <property type="match status" value="1"/>
</dbReference>
<comment type="similarity">
    <text evidence="1">Belongs to the adenylyl cyclase class-3 family.</text>
</comment>
<dbReference type="GO" id="GO:0004016">
    <property type="term" value="F:adenylate cyclase activity"/>
    <property type="evidence" value="ECO:0007669"/>
    <property type="project" value="UniProtKB-ARBA"/>
</dbReference>
<dbReference type="AlphaFoldDB" id="A0A916T1X4"/>
<proteinExistence type="inferred from homology"/>
<dbReference type="Proteomes" id="UP000621454">
    <property type="component" value="Unassembled WGS sequence"/>
</dbReference>
<dbReference type="CDD" id="cd07302">
    <property type="entry name" value="CHD"/>
    <property type="match status" value="1"/>
</dbReference>
<dbReference type="RefSeq" id="WP_188586030.1">
    <property type="nucleotide sequence ID" value="NZ_BMGC01000008.1"/>
</dbReference>
<evidence type="ECO:0000256" key="2">
    <source>
        <dbReference type="SAM" id="MobiDB-lite"/>
    </source>
</evidence>
<protein>
    <submittedName>
        <fullName evidence="4">Adenylate/guanylate cyclase domain-containing protein</fullName>
    </submittedName>
</protein>
<dbReference type="Pfam" id="PF00211">
    <property type="entry name" value="Guanylate_cyc"/>
    <property type="match status" value="1"/>
</dbReference>